<gene>
    <name evidence="1" type="ORF">PYW08_009468</name>
</gene>
<evidence type="ECO:0000313" key="2">
    <source>
        <dbReference type="Proteomes" id="UP001231649"/>
    </source>
</evidence>
<accession>A0ACC2Q615</accession>
<keyword evidence="2" id="KW-1185">Reference proteome</keyword>
<comment type="caution">
    <text evidence="1">The sequence shown here is derived from an EMBL/GenBank/DDBJ whole genome shotgun (WGS) entry which is preliminary data.</text>
</comment>
<evidence type="ECO:0000313" key="1">
    <source>
        <dbReference type="EMBL" id="KAJ8709464.1"/>
    </source>
</evidence>
<proteinExistence type="predicted"/>
<sequence>MIRHLKKKYNMHEQGVWQSERRRTVRRHRVERCETCAQFLITVAQITTSFTISSFLTPSFNTFSFMDFPVDCDYFYLFVTQVAMVVLYVTASTRVFTVPTMTCYSTAASCDGEAALAERALSSASTSASFACLSFQRRQF</sequence>
<organism evidence="1 2">
    <name type="scientific">Mythimna loreyi</name>
    <dbReference type="NCBI Taxonomy" id="667449"/>
    <lineage>
        <taxon>Eukaryota</taxon>
        <taxon>Metazoa</taxon>
        <taxon>Ecdysozoa</taxon>
        <taxon>Arthropoda</taxon>
        <taxon>Hexapoda</taxon>
        <taxon>Insecta</taxon>
        <taxon>Pterygota</taxon>
        <taxon>Neoptera</taxon>
        <taxon>Endopterygota</taxon>
        <taxon>Lepidoptera</taxon>
        <taxon>Glossata</taxon>
        <taxon>Ditrysia</taxon>
        <taxon>Noctuoidea</taxon>
        <taxon>Noctuidae</taxon>
        <taxon>Noctuinae</taxon>
        <taxon>Hadenini</taxon>
        <taxon>Mythimna</taxon>
    </lineage>
</organism>
<dbReference type="EMBL" id="CM056800">
    <property type="protein sequence ID" value="KAJ8709464.1"/>
    <property type="molecule type" value="Genomic_DNA"/>
</dbReference>
<dbReference type="Proteomes" id="UP001231649">
    <property type="component" value="Chromosome 24"/>
</dbReference>
<protein>
    <submittedName>
        <fullName evidence="1">Uncharacterized protein</fullName>
    </submittedName>
</protein>
<name>A0ACC2Q615_9NEOP</name>
<reference evidence="1" key="1">
    <citation type="submission" date="2023-03" db="EMBL/GenBank/DDBJ databases">
        <title>Chromosome-level genomes of two armyworms, Mythimna separata and Mythimna loreyi, provide insights into the biosynthesis and reception of sex pheromones.</title>
        <authorList>
            <person name="Zhao H."/>
        </authorList>
    </citation>
    <scope>NUCLEOTIDE SEQUENCE</scope>
    <source>
        <strain evidence="1">BeijingLab</strain>
    </source>
</reference>